<feature type="domain" description="O-methyltransferase C-terminal" evidence="4">
    <location>
        <begin position="168"/>
        <end position="333"/>
    </location>
</feature>
<evidence type="ECO:0000256" key="1">
    <source>
        <dbReference type="ARBA" id="ARBA00022603"/>
    </source>
</evidence>
<keyword evidence="3" id="KW-0949">S-adenosyl-L-methionine</keyword>
<evidence type="ECO:0000256" key="3">
    <source>
        <dbReference type="ARBA" id="ARBA00022691"/>
    </source>
</evidence>
<reference evidence="6 7" key="1">
    <citation type="submission" date="2022-03" db="EMBL/GenBank/DDBJ databases">
        <title>Genomic Encyclopedia of Type Strains, Phase III (KMG-III): the genomes of soil and plant-associated and newly described type strains.</title>
        <authorList>
            <person name="Whitman W."/>
        </authorList>
    </citation>
    <scope>NUCLEOTIDE SEQUENCE [LARGE SCALE GENOMIC DNA]</scope>
    <source>
        <strain evidence="6 7">BSker1</strain>
    </source>
</reference>
<dbReference type="InterPro" id="IPR016461">
    <property type="entry name" value="COMT-like"/>
</dbReference>
<dbReference type="Gene3D" id="1.10.10.10">
    <property type="entry name" value="Winged helix-like DNA-binding domain superfamily/Winged helix DNA-binding domain"/>
    <property type="match status" value="1"/>
</dbReference>
<dbReference type="InterPro" id="IPR049480">
    <property type="entry name" value="BVU_1015-like_N"/>
</dbReference>
<name>A0ABT1G8V5_9GAMM</name>
<evidence type="ECO:0000313" key="7">
    <source>
        <dbReference type="Proteomes" id="UP001523550"/>
    </source>
</evidence>
<dbReference type="CDD" id="cd02440">
    <property type="entry name" value="AdoMet_MTases"/>
    <property type="match status" value="1"/>
</dbReference>
<dbReference type="InterPro" id="IPR029063">
    <property type="entry name" value="SAM-dependent_MTases_sf"/>
</dbReference>
<dbReference type="Pfam" id="PF00891">
    <property type="entry name" value="Methyltransf_2"/>
    <property type="match status" value="1"/>
</dbReference>
<evidence type="ECO:0000256" key="2">
    <source>
        <dbReference type="ARBA" id="ARBA00022679"/>
    </source>
</evidence>
<sequence length="355" mass="39745">MMPSSKGRMRAVEAKSYAQFLAFGPFAFQATVVMRDCGLLAALDQGEGGHSLASLVDDTGLSEYAVSVLLDVGRNIGLVERDDEGCFHLGRVGFFVLHDEMTRVNINFTRDVAYQALPYLEASLRESRPAGLKTLGPWKTIYEGLTQLPEPAQQSWFEFDHYYSDQVFDQLLQLVFQRPIRHLLDVGGNTGRWALKCLNHDPGIKVTLMDLPGQLKEAKKNLEAAGVGDRADYYPADLLKTDTRFPEAADTIWMSQFLDCFSEPEIVSILQRAAASMDADSRLFIVELFPDRQGFEAARFSLDVTSLYFTCLANGNSRMYHYDRFLELVKQAGLVVEKEVDLPAGGHTFLSCRRA</sequence>
<dbReference type="PANTHER" id="PTHR43712:SF2">
    <property type="entry name" value="O-METHYLTRANSFERASE CICE"/>
    <property type="match status" value="1"/>
</dbReference>
<comment type="caution">
    <text evidence="6">The sequence shown here is derived from an EMBL/GenBank/DDBJ whole genome shotgun (WGS) entry which is preliminary data.</text>
</comment>
<evidence type="ECO:0008006" key="8">
    <source>
        <dbReference type="Google" id="ProtNLM"/>
    </source>
</evidence>
<evidence type="ECO:0000259" key="5">
    <source>
        <dbReference type="Pfam" id="PF21212"/>
    </source>
</evidence>
<evidence type="ECO:0000313" key="6">
    <source>
        <dbReference type="EMBL" id="MCP1727742.1"/>
    </source>
</evidence>
<organism evidence="6 7">
    <name type="scientific">Natronospira proteinivora</name>
    <dbReference type="NCBI Taxonomy" id="1807133"/>
    <lineage>
        <taxon>Bacteria</taxon>
        <taxon>Pseudomonadati</taxon>
        <taxon>Pseudomonadota</taxon>
        <taxon>Gammaproteobacteria</taxon>
        <taxon>Natronospirales</taxon>
        <taxon>Natronospiraceae</taxon>
        <taxon>Natronospira</taxon>
    </lineage>
</organism>
<evidence type="ECO:0000259" key="4">
    <source>
        <dbReference type="Pfam" id="PF00891"/>
    </source>
</evidence>
<keyword evidence="1" id="KW-0489">Methyltransferase</keyword>
<dbReference type="InterPro" id="IPR036388">
    <property type="entry name" value="WH-like_DNA-bd_sf"/>
</dbReference>
<feature type="domain" description="BVU-1015-like N-terminal dimerisation-like" evidence="5">
    <location>
        <begin position="17"/>
        <end position="83"/>
    </location>
</feature>
<dbReference type="PROSITE" id="PS51683">
    <property type="entry name" value="SAM_OMT_II"/>
    <property type="match status" value="1"/>
</dbReference>
<proteinExistence type="predicted"/>
<dbReference type="Gene3D" id="3.40.50.150">
    <property type="entry name" value="Vaccinia Virus protein VP39"/>
    <property type="match status" value="1"/>
</dbReference>
<dbReference type="RefSeq" id="WP_253448450.1">
    <property type="nucleotide sequence ID" value="NZ_JALJYF010000002.1"/>
</dbReference>
<keyword evidence="7" id="KW-1185">Reference proteome</keyword>
<dbReference type="PANTHER" id="PTHR43712">
    <property type="entry name" value="PUTATIVE (AFU_ORTHOLOGUE AFUA_4G14580)-RELATED"/>
    <property type="match status" value="1"/>
</dbReference>
<gene>
    <name evidence="6" type="ORF">J2T60_001742</name>
</gene>
<dbReference type="InterPro" id="IPR001077">
    <property type="entry name" value="COMT_C"/>
</dbReference>
<dbReference type="Proteomes" id="UP001523550">
    <property type="component" value="Unassembled WGS sequence"/>
</dbReference>
<dbReference type="SUPFAM" id="SSF46785">
    <property type="entry name" value="Winged helix' DNA-binding domain"/>
    <property type="match status" value="1"/>
</dbReference>
<dbReference type="EMBL" id="JALJYF010000002">
    <property type="protein sequence ID" value="MCP1727742.1"/>
    <property type="molecule type" value="Genomic_DNA"/>
</dbReference>
<dbReference type="Pfam" id="PF21212">
    <property type="entry name" value="Dimerisation2-like_dom"/>
    <property type="match status" value="1"/>
</dbReference>
<accession>A0ABT1G8V5</accession>
<dbReference type="InterPro" id="IPR036390">
    <property type="entry name" value="WH_DNA-bd_sf"/>
</dbReference>
<dbReference type="SUPFAM" id="SSF53335">
    <property type="entry name" value="S-adenosyl-L-methionine-dependent methyltransferases"/>
    <property type="match status" value="1"/>
</dbReference>
<dbReference type="Gene3D" id="1.20.58.1390">
    <property type="match status" value="1"/>
</dbReference>
<keyword evidence="2" id="KW-0808">Transferase</keyword>
<protein>
    <recommendedName>
        <fullName evidence="8">O-methyltransferase</fullName>
    </recommendedName>
</protein>